<evidence type="ECO:0000256" key="5">
    <source>
        <dbReference type="SAM" id="Phobius"/>
    </source>
</evidence>
<feature type="transmembrane region" description="Helical" evidence="5">
    <location>
        <begin position="71"/>
        <end position="90"/>
    </location>
</feature>
<feature type="transmembrane region" description="Helical" evidence="5">
    <location>
        <begin position="6"/>
        <end position="24"/>
    </location>
</feature>
<dbReference type="EMBL" id="CP022315">
    <property type="protein sequence ID" value="ASK63376.1"/>
    <property type="molecule type" value="Genomic_DNA"/>
</dbReference>
<keyword evidence="7" id="KW-1185">Reference proteome</keyword>
<dbReference type="OrthoDB" id="7203053at2"/>
<dbReference type="RefSeq" id="WP_089062635.1">
    <property type="nucleotide sequence ID" value="NZ_CP022315.1"/>
</dbReference>
<keyword evidence="4 5" id="KW-0472">Membrane</keyword>
<evidence type="ECO:0000256" key="1">
    <source>
        <dbReference type="ARBA" id="ARBA00004141"/>
    </source>
</evidence>
<accession>A0A220U648</accession>
<dbReference type="PANTHER" id="PTHR43847">
    <property type="entry name" value="BLL3993 PROTEIN"/>
    <property type="match status" value="1"/>
</dbReference>
<feature type="transmembrane region" description="Helical" evidence="5">
    <location>
        <begin position="45"/>
        <end position="65"/>
    </location>
</feature>
<comment type="subcellular location">
    <subcellularLocation>
        <location evidence="1">Membrane</location>
        <topology evidence="1">Multi-pass membrane protein</topology>
    </subcellularLocation>
</comment>
<evidence type="ECO:0000256" key="4">
    <source>
        <dbReference type="ARBA" id="ARBA00023136"/>
    </source>
</evidence>
<protein>
    <recommendedName>
        <fullName evidence="8">Isoprenylcysteine carboxyl methyltransferase</fullName>
    </recommendedName>
</protein>
<dbReference type="Gene3D" id="1.20.120.1630">
    <property type="match status" value="1"/>
</dbReference>
<dbReference type="GO" id="GO:0004671">
    <property type="term" value="F:protein C-terminal S-isoprenylcysteine carboxyl O-methyltransferase activity"/>
    <property type="evidence" value="ECO:0007669"/>
    <property type="project" value="InterPro"/>
</dbReference>
<organism evidence="6 7">
    <name type="scientific">Virgibacillus phasianinus</name>
    <dbReference type="NCBI Taxonomy" id="2017483"/>
    <lineage>
        <taxon>Bacteria</taxon>
        <taxon>Bacillati</taxon>
        <taxon>Bacillota</taxon>
        <taxon>Bacilli</taxon>
        <taxon>Bacillales</taxon>
        <taxon>Bacillaceae</taxon>
        <taxon>Virgibacillus</taxon>
    </lineage>
</organism>
<dbReference type="Proteomes" id="UP000198312">
    <property type="component" value="Chromosome"/>
</dbReference>
<evidence type="ECO:0000256" key="2">
    <source>
        <dbReference type="ARBA" id="ARBA00022692"/>
    </source>
</evidence>
<dbReference type="GO" id="GO:0016020">
    <property type="term" value="C:membrane"/>
    <property type="evidence" value="ECO:0007669"/>
    <property type="project" value="UniProtKB-SubCell"/>
</dbReference>
<proteinExistence type="predicted"/>
<evidence type="ECO:0000313" key="7">
    <source>
        <dbReference type="Proteomes" id="UP000198312"/>
    </source>
</evidence>
<evidence type="ECO:0000313" key="6">
    <source>
        <dbReference type="EMBL" id="ASK63376.1"/>
    </source>
</evidence>
<keyword evidence="2 5" id="KW-0812">Transmembrane</keyword>
<evidence type="ECO:0000256" key="3">
    <source>
        <dbReference type="ARBA" id="ARBA00022989"/>
    </source>
</evidence>
<dbReference type="AlphaFoldDB" id="A0A220U648"/>
<gene>
    <name evidence="6" type="ORF">CFK37_15030</name>
</gene>
<name>A0A220U648_9BACI</name>
<dbReference type="InterPro" id="IPR007269">
    <property type="entry name" value="ICMT_MeTrfase"/>
</dbReference>
<evidence type="ECO:0008006" key="8">
    <source>
        <dbReference type="Google" id="ProtNLM"/>
    </source>
</evidence>
<reference evidence="6 7" key="1">
    <citation type="submission" date="2017-07" db="EMBL/GenBank/DDBJ databases">
        <title>Virgibacillus sp. LM2416.</title>
        <authorList>
            <person name="Tak E.J."/>
            <person name="Bae J.-W."/>
        </authorList>
    </citation>
    <scope>NUCLEOTIDE SEQUENCE [LARGE SCALE GENOMIC DNA]</scope>
    <source>
        <strain evidence="6 7">LM2416</strain>
    </source>
</reference>
<feature type="transmembrane region" description="Helical" evidence="5">
    <location>
        <begin position="130"/>
        <end position="155"/>
    </location>
</feature>
<dbReference type="Pfam" id="PF04140">
    <property type="entry name" value="ICMT"/>
    <property type="match status" value="1"/>
</dbReference>
<dbReference type="PANTHER" id="PTHR43847:SF1">
    <property type="entry name" value="BLL3993 PROTEIN"/>
    <property type="match status" value="1"/>
</dbReference>
<keyword evidence="3 5" id="KW-1133">Transmembrane helix</keyword>
<sequence>MTTWIWVFIGAVICQRLIELIIARRNESWMLRHGAEERGAEHHKWFVLVHASFFISMIAECLVRNNPVESINYFLFAIFILTQLARIWCITSLGRFWNTKVIILPGAKLRTSGPYNYVKHPNYIIVGIELFVIPLLVGAPLTAVIFPFLHIFLLIHWRLPIEDKALATIGSMKKG</sequence>
<dbReference type="InterPro" id="IPR052527">
    <property type="entry name" value="Metal_cation-efflux_comp"/>
</dbReference>
<dbReference type="KEGG" id="vil:CFK37_15030"/>